<dbReference type="Gene3D" id="3.40.50.200">
    <property type="entry name" value="Peptidase S8/S53 domain"/>
    <property type="match status" value="2"/>
</dbReference>
<dbReference type="EMBL" id="BDGI01000008">
    <property type="protein sequence ID" value="GAV26799.1"/>
    <property type="molecule type" value="Genomic_DNA"/>
</dbReference>
<evidence type="ECO:0000259" key="4">
    <source>
        <dbReference type="Pfam" id="PF00082"/>
    </source>
</evidence>
<dbReference type="InterPro" id="IPR010435">
    <property type="entry name" value="C5a/SBT2-like_Fn3"/>
</dbReference>
<gene>
    <name evidence="6" type="ORF">PMKS-000255</name>
</gene>
<dbReference type="Pfam" id="PF00082">
    <property type="entry name" value="Peptidase_S8"/>
    <property type="match status" value="1"/>
</dbReference>
<organism evidence="6 7">
    <name type="scientific">Pichia membranifaciens</name>
    <dbReference type="NCBI Taxonomy" id="4926"/>
    <lineage>
        <taxon>Eukaryota</taxon>
        <taxon>Fungi</taxon>
        <taxon>Dikarya</taxon>
        <taxon>Ascomycota</taxon>
        <taxon>Saccharomycotina</taxon>
        <taxon>Pichiomycetes</taxon>
        <taxon>Pichiales</taxon>
        <taxon>Pichiaceae</taxon>
        <taxon>Pichia</taxon>
    </lineage>
</organism>
<dbReference type="Proteomes" id="UP000186136">
    <property type="component" value="Unassembled WGS sequence"/>
</dbReference>
<evidence type="ECO:0000313" key="6">
    <source>
        <dbReference type="EMBL" id="GAV26799.1"/>
    </source>
</evidence>
<dbReference type="OrthoDB" id="10256524at2759"/>
<dbReference type="GO" id="GO:0016020">
    <property type="term" value="C:membrane"/>
    <property type="evidence" value="ECO:0007669"/>
    <property type="project" value="InterPro"/>
</dbReference>
<evidence type="ECO:0000259" key="5">
    <source>
        <dbReference type="Pfam" id="PF06280"/>
    </source>
</evidence>
<accession>A0A1Q2YB91</accession>
<dbReference type="SUPFAM" id="SSF52743">
    <property type="entry name" value="Subtilisin-like"/>
    <property type="match status" value="1"/>
</dbReference>
<dbReference type="Gene3D" id="2.60.40.1710">
    <property type="entry name" value="Subtilisin-like superfamily"/>
    <property type="match status" value="1"/>
</dbReference>
<reference evidence="6 7" key="1">
    <citation type="submission" date="2016-08" db="EMBL/GenBank/DDBJ databases">
        <title>Whole genome shotgun sequence of Pichia membranifaciens KS47-1.</title>
        <authorList>
            <person name="Konishi M."/>
            <person name="Ishida M."/>
            <person name="Arakawa T."/>
            <person name="Kato Y."/>
            <person name="Horiuchi J."/>
        </authorList>
    </citation>
    <scope>NUCLEOTIDE SEQUENCE [LARGE SCALE GENOMIC DNA]</scope>
    <source>
        <strain evidence="6 7">KS47-1</strain>
    </source>
</reference>
<dbReference type="AlphaFoldDB" id="A0A1Q2YB91"/>
<feature type="chain" id="PRO_5013134598" description="Peptidase S8/S53 domain-containing protein" evidence="3">
    <location>
        <begin position="18"/>
        <end position="800"/>
    </location>
</feature>
<dbReference type="GO" id="GO:0004252">
    <property type="term" value="F:serine-type endopeptidase activity"/>
    <property type="evidence" value="ECO:0007669"/>
    <property type="project" value="InterPro"/>
</dbReference>
<evidence type="ECO:0008006" key="8">
    <source>
        <dbReference type="Google" id="ProtNLM"/>
    </source>
</evidence>
<sequence length="800" mass="88230">MKFSTPLLLVSTGSCMAANFNTSSIIDYNVTRSSYHIAADNATDYSYWSLAATNSSLSYADGSNVTVAIIGDGVNSKYLLSNDSVSSVLDIYSNSTYLFSKDELTEDTLAAKVLLANAPNTKIKSYKIFKNSDSTTTITSKVVSALLAAVNDETVDFIYINTWQAYGGWSESYLSMLLNEIGLQKPVVLPMGQSNGLFQFSDGAAAEHVISVGGAGYEGLPGFAIDIDGKIYGVYAEKAMNLWANNTLVLGQLDSSCHLQNNVSDDESNILFLDVGNCSPDQIAETVLESNFTQLLTTGEEYQLYNFSAKPGYTSAMIGRESGLKLFKRLENGDTIVARKRVDENMIIVDYEFDEYSINFNSSMGPTLDLHLKPNIIAQSAFYFDDLSVYASGTSLSTAYVAGVIAAYASGANDRTWYSGIVDRVTTSGNLVNFRNLTYTSSEIENPIVQGGGIINAEDFVLKDFDISPGFFALKENKTTTEVTFIIMNNDNESAKRFYISGLDAITIYSQDSDIDANNNNMYPFPIYGNETAATVMIKKNTVLVPAGKSVNVTISITPPDYSTEANRLPIYGGYIQVKDLSTNIVSNIPYFGSTVELHSLETQTDEEFYWKEFHYEPDGKYCEMWVNGSVVNDTDHFMQIYFNDRIGSPLIDILVVEKDWTIEDFVYPPVPGQDKFVERIQGTRYPGGYPWHYAPRSNTTLAEQWDDWHDGLLADGSVLPAGEYKILLRILKHNVQDLSDWGEWYNHVSPWFVVDYANVTAVGLPLTTISIPHTTLKTVSTATASTASATSMDMAGMHM</sequence>
<keyword evidence="2 3" id="KW-0732">Signal</keyword>
<keyword evidence="7" id="KW-1185">Reference proteome</keyword>
<protein>
    <recommendedName>
        <fullName evidence="8">Peptidase S8/S53 domain-containing protein</fullName>
    </recommendedName>
</protein>
<dbReference type="InterPro" id="IPR000209">
    <property type="entry name" value="Peptidase_S8/S53_dom"/>
</dbReference>
<dbReference type="GO" id="GO:0006508">
    <property type="term" value="P:proteolysis"/>
    <property type="evidence" value="ECO:0007669"/>
    <property type="project" value="InterPro"/>
</dbReference>
<dbReference type="InterPro" id="IPR036852">
    <property type="entry name" value="Peptidase_S8/S53_dom_sf"/>
</dbReference>
<evidence type="ECO:0000256" key="1">
    <source>
        <dbReference type="ARBA" id="ARBA00011073"/>
    </source>
</evidence>
<comment type="caution">
    <text evidence="6">The sequence shown here is derived from an EMBL/GenBank/DDBJ whole genome shotgun (WGS) entry which is preliminary data.</text>
</comment>
<dbReference type="Pfam" id="PF06280">
    <property type="entry name" value="fn3_5"/>
    <property type="match status" value="1"/>
</dbReference>
<evidence type="ECO:0000256" key="2">
    <source>
        <dbReference type="ARBA" id="ARBA00022729"/>
    </source>
</evidence>
<proteinExistence type="inferred from homology"/>
<dbReference type="CDD" id="cd00306">
    <property type="entry name" value="Peptidases_S8_S53"/>
    <property type="match status" value="1"/>
</dbReference>
<comment type="similarity">
    <text evidence="1">Belongs to the peptidase S8 family.</text>
</comment>
<feature type="signal peptide" evidence="3">
    <location>
        <begin position="1"/>
        <end position="17"/>
    </location>
</feature>
<evidence type="ECO:0000313" key="7">
    <source>
        <dbReference type="Proteomes" id="UP000186136"/>
    </source>
</evidence>
<dbReference type="PROSITE" id="PS51257">
    <property type="entry name" value="PROKAR_LIPOPROTEIN"/>
    <property type="match status" value="1"/>
</dbReference>
<feature type="domain" description="C5a peptidase/Subtilisin-like protease SBT2-like Fn3-like" evidence="5">
    <location>
        <begin position="473"/>
        <end position="591"/>
    </location>
</feature>
<name>A0A1Q2YB91_9ASCO</name>
<evidence type="ECO:0000256" key="3">
    <source>
        <dbReference type="SAM" id="SignalP"/>
    </source>
</evidence>
<feature type="domain" description="Peptidase S8/S53" evidence="4">
    <location>
        <begin position="117"/>
        <end position="417"/>
    </location>
</feature>